<dbReference type="GO" id="GO:1902369">
    <property type="term" value="P:negative regulation of RNA catabolic process"/>
    <property type="evidence" value="ECO:0007669"/>
    <property type="project" value="TreeGrafter"/>
</dbReference>
<proteinExistence type="inferred from homology"/>
<accession>A0A6J2VD61</accession>
<evidence type="ECO:0000256" key="4">
    <source>
        <dbReference type="SAM" id="MobiDB-lite"/>
    </source>
</evidence>
<gene>
    <name evidence="6" type="primary">nrde2</name>
</gene>
<dbReference type="GO" id="GO:0031048">
    <property type="term" value="P:regulatory ncRNA-mediated heterochromatin formation"/>
    <property type="evidence" value="ECO:0007669"/>
    <property type="project" value="TreeGrafter"/>
</dbReference>
<evidence type="ECO:0000256" key="2">
    <source>
        <dbReference type="ARBA" id="ARBA00009265"/>
    </source>
</evidence>
<feature type="region of interest" description="Disordered" evidence="4">
    <location>
        <begin position="41"/>
        <end position="136"/>
    </location>
</feature>
<evidence type="ECO:0000256" key="3">
    <source>
        <dbReference type="ARBA" id="ARBA00023242"/>
    </source>
</evidence>
<name>A0A6J2VD61_CHACN</name>
<evidence type="ECO:0000313" key="5">
    <source>
        <dbReference type="Proteomes" id="UP000504632"/>
    </source>
</evidence>
<dbReference type="CDD" id="cd22200">
    <property type="entry name" value="NRDE2_MID"/>
    <property type="match status" value="1"/>
</dbReference>
<feature type="compositionally biased region" description="Acidic residues" evidence="4">
    <location>
        <begin position="547"/>
        <end position="560"/>
    </location>
</feature>
<protein>
    <submittedName>
        <fullName evidence="6">Protein NRDE2 homolog</fullName>
    </submittedName>
</protein>
<dbReference type="Gene3D" id="1.25.40.10">
    <property type="entry name" value="Tetratricopeptide repeat domain"/>
    <property type="match status" value="2"/>
</dbReference>
<dbReference type="SUPFAM" id="SSF48452">
    <property type="entry name" value="TPR-like"/>
    <property type="match status" value="2"/>
</dbReference>
<sequence>MALFPAFGGASNTKVESSRKDLEWLSNQSFHTDDALTLHQRVVEKASTEAQGLSETRDQKHQKEEHGCDSDEYIRSKRKKKKEKKKKRKKQKKRTGGSSESSSSESDTVYPSDLLKKAESAERQESQVQPGDSFAWLDDLQGSTEKLFCIDRRADPANWEYKSLYRGDIARYKRKGSSSLGLDSKTQAVSWNDSGPEKKRVDRKPERYFSSSFRQVLRSDGQPALPALTEPLTNTPFIPLPAYPEDQNPAAQQPSSWVNPLGVYDSSTTLWLQGKGQAEVKGQQQRGEEPAGVGGGPLMARVEEFNRKLRENPTETHTWLEFIRFQDELAAHSGTFSGAQDSDAERRRGSVRALLEKKVAIAERAVEANPSCVEVKLERLRLCKELWEPATLLKEWKKLVFLHPNSAPLWRHYLLFTQSHFSTFSVSKVNAVYGKCLSTLSSVLDGSMVSHPPLPGTEEDMLAIFLQQCHFLRQAGHSEKAVCLFQALLDFTFYKPDSVKELPTRQQVEFFEPFWDSGEPRVGEHGARGWKAWMHQQERGGWVVPPEAEDDEDEDEEDSEIKDKSWPKWKIWLDVESSREAKHWLPWRPDKAKGQSEEDCEDPDRQVLFDDIGSSMIRIRSPALQLRFILSFLQFLGLPGPVGTTRSPSHSLILDDLSLLAEGPDPERPLTSYDSLKTGVCSVGHMTFLLDPRRQPGLCKSGEEFVRNVLEQIMPLVSVQDRAALSLCWLQYEKLKVLRCVCSRNKKRLKAQGKRSKRLAKRLLKEPENRGSLALWREYAHLEWLLGNLEEARKVFDTALGLGISRGLADPDLCDLCLLYAQLEVEDAWRVGAQNSGTPPTSSSAVHVLTKLAEGTGYAPFSGQINPVTILKARKTYEQTLMASLPGQEDAVSHGGSKKLRRVAALVGCFGLFQYLTMGIDAADAVYSQARDRLAERSAMEGSSDSETPSECEAVTVQHLALLKHHVSTNVCPLSRLRLALTSSLTRLPSSAPLWQLYIQVESRYHSAGRSRRFFHSVAKDNRSVIPHLFAITAEQRRKRLLDSVQRSGLPGEVLPTLPENGLSNRIRSLFEVATATETGAHCPLLWRMYLNFMVSDGNAERGRGIFYKALQDVPWVKGLYMDAVQLFPEHIQEFLDLLTEKELRLRAPMEEVDILLED</sequence>
<dbReference type="AlphaFoldDB" id="A0A6J2VD61"/>
<comment type="similarity">
    <text evidence="2">Belongs to the NRDE2 family.</text>
</comment>
<dbReference type="InParanoid" id="A0A6J2VD61"/>
<dbReference type="PANTHER" id="PTHR13471">
    <property type="entry name" value="TETRATRICOPEPTIDE-LIKE HELICAL"/>
    <property type="match status" value="1"/>
</dbReference>
<dbReference type="Proteomes" id="UP000504632">
    <property type="component" value="Chromosome 1"/>
</dbReference>
<dbReference type="InterPro" id="IPR011990">
    <property type="entry name" value="TPR-like_helical_dom_sf"/>
</dbReference>
<dbReference type="CTD" id="55051"/>
<dbReference type="FunCoup" id="A0A6J2VD61">
    <property type="interactions" value="1183"/>
</dbReference>
<evidence type="ECO:0000313" key="6">
    <source>
        <dbReference type="RefSeq" id="XP_030630214.1"/>
    </source>
</evidence>
<feature type="compositionally biased region" description="Basic and acidic residues" evidence="4">
    <location>
        <begin position="114"/>
        <end position="125"/>
    </location>
</feature>
<dbReference type="InterPro" id="IPR003107">
    <property type="entry name" value="HAT"/>
</dbReference>
<dbReference type="OrthoDB" id="297219at2759"/>
<feature type="region of interest" description="Disordered" evidence="4">
    <location>
        <begin position="541"/>
        <end position="562"/>
    </location>
</feature>
<organism evidence="5 6">
    <name type="scientific">Chanos chanos</name>
    <name type="common">Milkfish</name>
    <name type="synonym">Mugil chanos</name>
    <dbReference type="NCBI Taxonomy" id="29144"/>
    <lineage>
        <taxon>Eukaryota</taxon>
        <taxon>Metazoa</taxon>
        <taxon>Chordata</taxon>
        <taxon>Craniata</taxon>
        <taxon>Vertebrata</taxon>
        <taxon>Euteleostomi</taxon>
        <taxon>Actinopterygii</taxon>
        <taxon>Neopterygii</taxon>
        <taxon>Teleostei</taxon>
        <taxon>Ostariophysi</taxon>
        <taxon>Gonorynchiformes</taxon>
        <taxon>Chanidae</taxon>
        <taxon>Chanos</taxon>
    </lineage>
</organism>
<dbReference type="SMART" id="SM00386">
    <property type="entry name" value="HAT"/>
    <property type="match status" value="4"/>
</dbReference>
<dbReference type="GO" id="GO:0006396">
    <property type="term" value="P:RNA processing"/>
    <property type="evidence" value="ECO:0007669"/>
    <property type="project" value="InterPro"/>
</dbReference>
<dbReference type="Pfam" id="PF08424">
    <property type="entry name" value="NRDE-2"/>
    <property type="match status" value="1"/>
</dbReference>
<keyword evidence="3" id="KW-0539">Nucleus</keyword>
<reference evidence="6" key="1">
    <citation type="submission" date="2025-08" db="UniProtKB">
        <authorList>
            <consortium name="RefSeq"/>
        </authorList>
    </citation>
    <scope>IDENTIFICATION</scope>
</reference>
<dbReference type="PANTHER" id="PTHR13471:SF0">
    <property type="entry name" value="NUCLEAR EXOSOME REGULATOR NRDE2"/>
    <property type="match status" value="1"/>
</dbReference>
<dbReference type="GeneID" id="115811930"/>
<dbReference type="GO" id="GO:0071013">
    <property type="term" value="C:catalytic step 2 spliceosome"/>
    <property type="evidence" value="ECO:0007669"/>
    <property type="project" value="TreeGrafter"/>
</dbReference>
<keyword evidence="5" id="KW-1185">Reference proteome</keyword>
<feature type="compositionally biased region" description="Basic and acidic residues" evidence="4">
    <location>
        <begin position="55"/>
        <end position="75"/>
    </location>
</feature>
<feature type="compositionally biased region" description="Basic residues" evidence="4">
    <location>
        <begin position="76"/>
        <end position="95"/>
    </location>
</feature>
<dbReference type="RefSeq" id="XP_030630214.1">
    <property type="nucleotide sequence ID" value="XM_030774354.1"/>
</dbReference>
<dbReference type="FunFam" id="1.25.40.10:FF:000185">
    <property type="entry name" value="NRDE-2, necessary for RNA interference, domain-containing"/>
    <property type="match status" value="1"/>
</dbReference>
<dbReference type="InterPro" id="IPR013633">
    <property type="entry name" value="NRDE-2"/>
</dbReference>
<comment type="subcellular location">
    <subcellularLocation>
        <location evidence="1">Nucleus</location>
    </subcellularLocation>
</comment>
<evidence type="ECO:0000256" key="1">
    <source>
        <dbReference type="ARBA" id="ARBA00004123"/>
    </source>
</evidence>